<gene>
    <name evidence="2" type="ORF">LCGC14_1271820</name>
</gene>
<evidence type="ECO:0000256" key="1">
    <source>
        <dbReference type="SAM" id="MobiDB-lite"/>
    </source>
</evidence>
<name>A0A0F9LIY1_9ZZZZ</name>
<evidence type="ECO:0000313" key="2">
    <source>
        <dbReference type="EMBL" id="KKM87141.1"/>
    </source>
</evidence>
<organism evidence="2">
    <name type="scientific">marine sediment metagenome</name>
    <dbReference type="NCBI Taxonomy" id="412755"/>
    <lineage>
        <taxon>unclassified sequences</taxon>
        <taxon>metagenomes</taxon>
        <taxon>ecological metagenomes</taxon>
    </lineage>
</organism>
<dbReference type="EMBL" id="LAZR01007148">
    <property type="protein sequence ID" value="KKM87141.1"/>
    <property type="molecule type" value="Genomic_DNA"/>
</dbReference>
<comment type="caution">
    <text evidence="2">The sequence shown here is derived from an EMBL/GenBank/DDBJ whole genome shotgun (WGS) entry which is preliminary data.</text>
</comment>
<dbReference type="AlphaFoldDB" id="A0A0F9LIY1"/>
<accession>A0A0F9LIY1</accession>
<feature type="compositionally biased region" description="Polar residues" evidence="1">
    <location>
        <begin position="10"/>
        <end position="29"/>
    </location>
</feature>
<feature type="non-terminal residue" evidence="2">
    <location>
        <position position="76"/>
    </location>
</feature>
<reference evidence="2" key="1">
    <citation type="journal article" date="2015" name="Nature">
        <title>Complex archaea that bridge the gap between prokaryotes and eukaryotes.</title>
        <authorList>
            <person name="Spang A."/>
            <person name="Saw J.H."/>
            <person name="Jorgensen S.L."/>
            <person name="Zaremba-Niedzwiedzka K."/>
            <person name="Martijn J."/>
            <person name="Lind A.E."/>
            <person name="van Eijk R."/>
            <person name="Schleper C."/>
            <person name="Guy L."/>
            <person name="Ettema T.J."/>
        </authorList>
    </citation>
    <scope>NUCLEOTIDE SEQUENCE</scope>
</reference>
<proteinExistence type="predicted"/>
<protein>
    <submittedName>
        <fullName evidence="2">Uncharacterized protein</fullName>
    </submittedName>
</protein>
<feature type="region of interest" description="Disordered" evidence="1">
    <location>
        <begin position="1"/>
        <end position="53"/>
    </location>
</feature>
<sequence>MVGVSIGGKTPSQVVREQQQRGTDPSTPVSIGGVPGREIVRRGGGGGGGISPQAQKRIAELQARRTAVAAAKAAEE</sequence>